<dbReference type="InterPro" id="IPR025713">
    <property type="entry name" value="MotB-like_N_dom"/>
</dbReference>
<dbReference type="Gene3D" id="3.30.1330.60">
    <property type="entry name" value="OmpA-like domain"/>
    <property type="match status" value="1"/>
</dbReference>
<evidence type="ECO:0000313" key="15">
    <source>
        <dbReference type="Proteomes" id="UP000248729"/>
    </source>
</evidence>
<dbReference type="Proteomes" id="UP000248729">
    <property type="component" value="Unassembled WGS sequence"/>
</dbReference>
<keyword evidence="11" id="KW-0282">Flagellum</keyword>
<evidence type="ECO:0000256" key="2">
    <source>
        <dbReference type="ARBA" id="ARBA00008914"/>
    </source>
</evidence>
<gene>
    <name evidence="11" type="ORF">C1N32_19660</name>
    <name evidence="10" type="ORF">C1O25_13125</name>
    <name evidence="12" type="ORF">DET48_1174</name>
</gene>
<evidence type="ECO:0000313" key="13">
    <source>
        <dbReference type="Proteomes" id="UP000236449"/>
    </source>
</evidence>
<dbReference type="GO" id="GO:0005886">
    <property type="term" value="C:plasma membrane"/>
    <property type="evidence" value="ECO:0007669"/>
    <property type="project" value="UniProtKB-SubCell"/>
</dbReference>
<keyword evidence="6 7" id="KW-0472">Membrane</keyword>
<protein>
    <submittedName>
        <fullName evidence="12">Chemotaxis protein MotB</fullName>
    </submittedName>
    <submittedName>
        <fullName evidence="11">Flagellar motor protein MotB</fullName>
    </submittedName>
</protein>
<comment type="caution">
    <text evidence="11">The sequence shown here is derived from an EMBL/GenBank/DDBJ whole genome shotgun (WGS) entry which is preliminary data.</text>
</comment>
<evidence type="ECO:0000256" key="3">
    <source>
        <dbReference type="ARBA" id="ARBA00022475"/>
    </source>
</evidence>
<evidence type="ECO:0000256" key="1">
    <source>
        <dbReference type="ARBA" id="ARBA00004162"/>
    </source>
</evidence>
<keyword evidence="11" id="KW-0966">Cell projection</keyword>
<dbReference type="SUPFAM" id="SSF103088">
    <property type="entry name" value="OmpA-like"/>
    <property type="match status" value="1"/>
</dbReference>
<organism evidence="11 13">
    <name type="scientific">Vibrio diazotrophicus</name>
    <dbReference type="NCBI Taxonomy" id="685"/>
    <lineage>
        <taxon>Bacteria</taxon>
        <taxon>Pseudomonadati</taxon>
        <taxon>Pseudomonadota</taxon>
        <taxon>Gammaproteobacteria</taxon>
        <taxon>Vibrionales</taxon>
        <taxon>Vibrionaceae</taxon>
        <taxon>Vibrio</taxon>
    </lineage>
</organism>
<dbReference type="Pfam" id="PF13677">
    <property type="entry name" value="MotB_plug"/>
    <property type="match status" value="1"/>
</dbReference>
<keyword evidence="4 8" id="KW-0812">Transmembrane</keyword>
<dbReference type="InterPro" id="IPR050330">
    <property type="entry name" value="Bact_OuterMem_StrucFunc"/>
</dbReference>
<evidence type="ECO:0000313" key="11">
    <source>
        <dbReference type="EMBL" id="PNI01844.1"/>
    </source>
</evidence>
<evidence type="ECO:0000256" key="6">
    <source>
        <dbReference type="ARBA" id="ARBA00023136"/>
    </source>
</evidence>
<evidence type="ECO:0000259" key="9">
    <source>
        <dbReference type="PROSITE" id="PS51123"/>
    </source>
</evidence>
<evidence type="ECO:0000256" key="7">
    <source>
        <dbReference type="PROSITE-ProRule" id="PRU00473"/>
    </source>
</evidence>
<dbReference type="PANTHER" id="PTHR30329:SF21">
    <property type="entry name" value="LIPOPROTEIN YIAD-RELATED"/>
    <property type="match status" value="1"/>
</dbReference>
<dbReference type="EMBL" id="POSM01000018">
    <property type="protein sequence ID" value="PNI00130.1"/>
    <property type="molecule type" value="Genomic_DNA"/>
</dbReference>
<dbReference type="InterPro" id="IPR006665">
    <property type="entry name" value="OmpA-like"/>
</dbReference>
<accession>A0A2J8HPB9</accession>
<dbReference type="PANTHER" id="PTHR30329">
    <property type="entry name" value="STATOR ELEMENT OF FLAGELLAR MOTOR COMPLEX"/>
    <property type="match status" value="1"/>
</dbReference>
<dbReference type="CDD" id="cd07185">
    <property type="entry name" value="OmpA_C-like"/>
    <property type="match status" value="1"/>
</dbReference>
<reference evidence="12 15" key="2">
    <citation type="submission" date="2018-06" db="EMBL/GenBank/DDBJ databases">
        <title>Freshwater and sediment microbial communities from various areas in North America, analyzing microbe dynamics in response to fracking.</title>
        <authorList>
            <person name="Lamendella R."/>
        </authorList>
    </citation>
    <scope>NUCLEOTIDE SEQUENCE [LARGE SCALE GENOMIC DNA]</scope>
    <source>
        <strain evidence="12 15">99A</strain>
    </source>
</reference>
<reference evidence="13 14" key="1">
    <citation type="submission" date="2018-01" db="EMBL/GenBank/DDBJ databases">
        <title>Draft genome sequences of six Vibrio diazotrophicus strains isolated from deep-sea sediments of the Baltic Sea.</title>
        <authorList>
            <person name="Castillo D."/>
            <person name="Vandieken V."/>
            <person name="Chiang O."/>
            <person name="Middelboe M."/>
        </authorList>
    </citation>
    <scope>NUCLEOTIDE SEQUENCE [LARGE SCALE GENOMIC DNA]</scope>
    <source>
        <strain evidence="11 13">60.27F</strain>
        <strain evidence="10 14">65.10M</strain>
    </source>
</reference>
<proteinExistence type="inferred from homology"/>
<name>A0A2J8HPB9_VIBDI</name>
<evidence type="ECO:0000313" key="10">
    <source>
        <dbReference type="EMBL" id="PNI00130.1"/>
    </source>
</evidence>
<dbReference type="EMBL" id="QLTR01000017">
    <property type="protein sequence ID" value="RAS61472.1"/>
    <property type="molecule type" value="Genomic_DNA"/>
</dbReference>
<evidence type="ECO:0000313" key="14">
    <source>
        <dbReference type="Proteomes" id="UP000236547"/>
    </source>
</evidence>
<sequence length="307" mass="34121">MSTAGVTIIKKKKSKGSDLTHGGWKVAMADLMISMMCLFLILWLLSVMDSEDSQDLVEYFQTGQLQTDGLGNSVSPITLQEIATSNHESDMHRIEDTSLIEGEVDSQQELEVFARLIEEHIEEIQGMGSVQVTVTPQGLKIMISDSEQGQMFYRGGANMTPFYQDLLLHLAPVFKRVTNAMVITGHTDASRYVGSKTTNWELSANRANQARYFLTQGGVSNDQIFQVSGMADTAPLNPEDPKSSDNRRIEVFVLTTSAQKQLSEVYKNLPKIESAGKEADKKVMDTIERQEREAAKAARDNQLPTSY</sequence>
<keyword evidence="5 8" id="KW-1133">Transmembrane helix</keyword>
<dbReference type="Proteomes" id="UP000236449">
    <property type="component" value="Unassembled WGS sequence"/>
</dbReference>
<dbReference type="AlphaFoldDB" id="A0A2J8HPB9"/>
<dbReference type="PROSITE" id="PS51123">
    <property type="entry name" value="OMPA_2"/>
    <property type="match status" value="1"/>
</dbReference>
<keyword evidence="3" id="KW-1003">Cell membrane</keyword>
<dbReference type="Proteomes" id="UP000236547">
    <property type="component" value="Unassembled WGS sequence"/>
</dbReference>
<comment type="subcellular location">
    <subcellularLocation>
        <location evidence="1">Cell membrane</location>
        <topology evidence="1">Single-pass membrane protein</topology>
    </subcellularLocation>
</comment>
<dbReference type="EMBL" id="POSK01000018">
    <property type="protein sequence ID" value="PNI01844.1"/>
    <property type="molecule type" value="Genomic_DNA"/>
</dbReference>
<comment type="similarity">
    <text evidence="2">Belongs to the MotB family.</text>
</comment>
<evidence type="ECO:0000256" key="8">
    <source>
        <dbReference type="SAM" id="Phobius"/>
    </source>
</evidence>
<evidence type="ECO:0000256" key="4">
    <source>
        <dbReference type="ARBA" id="ARBA00022692"/>
    </source>
</evidence>
<dbReference type="OrthoDB" id="9809186at2"/>
<evidence type="ECO:0000256" key="5">
    <source>
        <dbReference type="ARBA" id="ARBA00022989"/>
    </source>
</evidence>
<feature type="transmembrane region" description="Helical" evidence="8">
    <location>
        <begin position="26"/>
        <end position="45"/>
    </location>
</feature>
<keyword evidence="11" id="KW-0969">Cilium</keyword>
<dbReference type="InterPro" id="IPR036737">
    <property type="entry name" value="OmpA-like_sf"/>
</dbReference>
<evidence type="ECO:0000313" key="12">
    <source>
        <dbReference type="EMBL" id="RAS61472.1"/>
    </source>
</evidence>
<feature type="domain" description="OmpA-like" evidence="9">
    <location>
        <begin position="137"/>
        <end position="257"/>
    </location>
</feature>
<dbReference type="Pfam" id="PF00691">
    <property type="entry name" value="OmpA"/>
    <property type="match status" value="1"/>
</dbReference>
<keyword evidence="14" id="KW-1185">Reference proteome</keyword>
<dbReference type="RefSeq" id="WP_102964355.1">
    <property type="nucleotide sequence ID" value="NZ_JBJKCE010000001.1"/>
</dbReference>